<protein>
    <submittedName>
        <fullName evidence="1">Uncharacterized protein</fullName>
    </submittedName>
</protein>
<name>A0A6G1BXM1_9ORYZ</name>
<organism evidence="1 2">
    <name type="scientific">Oryza meyeriana var. granulata</name>
    <dbReference type="NCBI Taxonomy" id="110450"/>
    <lineage>
        <taxon>Eukaryota</taxon>
        <taxon>Viridiplantae</taxon>
        <taxon>Streptophyta</taxon>
        <taxon>Embryophyta</taxon>
        <taxon>Tracheophyta</taxon>
        <taxon>Spermatophyta</taxon>
        <taxon>Magnoliopsida</taxon>
        <taxon>Liliopsida</taxon>
        <taxon>Poales</taxon>
        <taxon>Poaceae</taxon>
        <taxon>BOP clade</taxon>
        <taxon>Oryzoideae</taxon>
        <taxon>Oryzeae</taxon>
        <taxon>Oryzinae</taxon>
        <taxon>Oryza</taxon>
        <taxon>Oryza meyeriana</taxon>
    </lineage>
</organism>
<dbReference type="EMBL" id="SPHZ02000011">
    <property type="protein sequence ID" value="KAF0892447.1"/>
    <property type="molecule type" value="Genomic_DNA"/>
</dbReference>
<evidence type="ECO:0000313" key="2">
    <source>
        <dbReference type="Proteomes" id="UP000479710"/>
    </source>
</evidence>
<keyword evidence="2" id="KW-1185">Reference proteome</keyword>
<accession>A0A6G1BXM1</accession>
<reference evidence="1 2" key="1">
    <citation type="submission" date="2019-11" db="EMBL/GenBank/DDBJ databases">
        <title>Whole genome sequence of Oryza granulata.</title>
        <authorList>
            <person name="Li W."/>
        </authorList>
    </citation>
    <scope>NUCLEOTIDE SEQUENCE [LARGE SCALE GENOMIC DNA]</scope>
    <source>
        <strain evidence="2">cv. Menghai</strain>
        <tissue evidence="1">Leaf</tissue>
    </source>
</reference>
<proteinExistence type="predicted"/>
<dbReference type="AlphaFoldDB" id="A0A6G1BXM1"/>
<dbReference type="Proteomes" id="UP000479710">
    <property type="component" value="Unassembled WGS sequence"/>
</dbReference>
<gene>
    <name evidence="1" type="ORF">E2562_016734</name>
</gene>
<comment type="caution">
    <text evidence="1">The sequence shown here is derived from an EMBL/GenBank/DDBJ whole genome shotgun (WGS) entry which is preliminary data.</text>
</comment>
<evidence type="ECO:0000313" key="1">
    <source>
        <dbReference type="EMBL" id="KAF0892447.1"/>
    </source>
</evidence>
<sequence>MGLESRTSSYVQLLSERCWGGVAVLQATAPWRYGHGFVLRVREVEECSDWWGPFARGWNRLGKCNIPGGKF</sequence>